<name>A0A5D4RJQ5_9BACI</name>
<evidence type="ECO:0000256" key="12">
    <source>
        <dbReference type="SAM" id="Phobius"/>
    </source>
</evidence>
<evidence type="ECO:0000256" key="7">
    <source>
        <dbReference type="ARBA" id="ARBA00022989"/>
    </source>
</evidence>
<keyword evidence="8" id="KW-0406">Ion transport</keyword>
<comment type="catalytic activity">
    <reaction evidence="10">
        <text>Mg(2+)(in) = Mg(2+)(out)</text>
        <dbReference type="Rhea" id="RHEA:29827"/>
        <dbReference type="ChEBI" id="CHEBI:18420"/>
    </reaction>
</comment>
<evidence type="ECO:0000256" key="4">
    <source>
        <dbReference type="ARBA" id="ARBA00022475"/>
    </source>
</evidence>
<keyword evidence="9 12" id="KW-0472">Membrane</keyword>
<dbReference type="GO" id="GO:0015095">
    <property type="term" value="F:magnesium ion transmembrane transporter activity"/>
    <property type="evidence" value="ECO:0007669"/>
    <property type="project" value="TreeGrafter"/>
</dbReference>
<keyword evidence="4" id="KW-1003">Cell membrane</keyword>
<keyword evidence="6" id="KW-0460">Magnesium</keyword>
<keyword evidence="5 12" id="KW-0812">Transmembrane</keyword>
<reference evidence="13 14" key="1">
    <citation type="submission" date="2019-08" db="EMBL/GenBank/DDBJ databases">
        <title>Bacillus genomes from the desert of Cuatro Cienegas, Coahuila.</title>
        <authorList>
            <person name="Olmedo-Alvarez G."/>
        </authorList>
    </citation>
    <scope>NUCLEOTIDE SEQUENCE [LARGE SCALE GENOMIC DNA]</scope>
    <source>
        <strain evidence="13 14">CH446_14T</strain>
    </source>
</reference>
<dbReference type="InterPro" id="IPR045863">
    <property type="entry name" value="CorA_TM1_TM2"/>
</dbReference>
<feature type="transmembrane region" description="Helical" evidence="12">
    <location>
        <begin position="305"/>
        <end position="325"/>
    </location>
</feature>
<dbReference type="SUPFAM" id="SSF143865">
    <property type="entry name" value="CorA soluble domain-like"/>
    <property type="match status" value="1"/>
</dbReference>
<dbReference type="InterPro" id="IPR045861">
    <property type="entry name" value="CorA_cytoplasmic_dom"/>
</dbReference>
<dbReference type="PANTHER" id="PTHR46494:SF2">
    <property type="entry name" value="MAGNESIUM TRANSPORT PROTEIN CORA"/>
    <property type="match status" value="1"/>
</dbReference>
<keyword evidence="7 12" id="KW-1133">Transmembrane helix</keyword>
<evidence type="ECO:0000256" key="2">
    <source>
        <dbReference type="ARBA" id="ARBA00009765"/>
    </source>
</evidence>
<dbReference type="Gene3D" id="1.20.58.340">
    <property type="entry name" value="Magnesium transport protein CorA, transmembrane region"/>
    <property type="match status" value="1"/>
</dbReference>
<dbReference type="GO" id="GO:0050897">
    <property type="term" value="F:cobalt ion binding"/>
    <property type="evidence" value="ECO:0007669"/>
    <property type="project" value="TreeGrafter"/>
</dbReference>
<evidence type="ECO:0000256" key="11">
    <source>
        <dbReference type="ARBA" id="ARBA00045497"/>
    </source>
</evidence>
<dbReference type="GO" id="GO:0000287">
    <property type="term" value="F:magnesium ion binding"/>
    <property type="evidence" value="ECO:0007669"/>
    <property type="project" value="TreeGrafter"/>
</dbReference>
<evidence type="ECO:0000256" key="10">
    <source>
        <dbReference type="ARBA" id="ARBA00034269"/>
    </source>
</evidence>
<comment type="caution">
    <text evidence="13">The sequence shown here is derived from an EMBL/GenBank/DDBJ whole genome shotgun (WGS) entry which is preliminary data.</text>
</comment>
<dbReference type="EMBL" id="VTER01000002">
    <property type="protein sequence ID" value="TYS51029.1"/>
    <property type="molecule type" value="Genomic_DNA"/>
</dbReference>
<dbReference type="Proteomes" id="UP000322139">
    <property type="component" value="Unassembled WGS sequence"/>
</dbReference>
<comment type="similarity">
    <text evidence="2">Belongs to the CorA metal ion transporter (MIT) (TC 1.A.35) family.</text>
</comment>
<evidence type="ECO:0000256" key="5">
    <source>
        <dbReference type="ARBA" id="ARBA00022692"/>
    </source>
</evidence>
<dbReference type="SUPFAM" id="SSF144083">
    <property type="entry name" value="Magnesium transport protein CorA, transmembrane region"/>
    <property type="match status" value="1"/>
</dbReference>
<organism evidence="13 14">
    <name type="scientific">Bacillus infantis</name>
    <dbReference type="NCBI Taxonomy" id="324767"/>
    <lineage>
        <taxon>Bacteria</taxon>
        <taxon>Bacillati</taxon>
        <taxon>Bacillota</taxon>
        <taxon>Bacilli</taxon>
        <taxon>Bacillales</taxon>
        <taxon>Bacillaceae</taxon>
        <taxon>Bacillus</taxon>
    </lineage>
</organism>
<dbReference type="InterPro" id="IPR002523">
    <property type="entry name" value="MgTranspt_CorA/ZnTranspt_ZntB"/>
</dbReference>
<dbReference type="PANTHER" id="PTHR46494">
    <property type="entry name" value="CORA FAMILY METAL ION TRANSPORTER (EUROFUNG)"/>
    <property type="match status" value="1"/>
</dbReference>
<evidence type="ECO:0000313" key="14">
    <source>
        <dbReference type="Proteomes" id="UP000322139"/>
    </source>
</evidence>
<dbReference type="GO" id="GO:0015087">
    <property type="term" value="F:cobalt ion transmembrane transporter activity"/>
    <property type="evidence" value="ECO:0007669"/>
    <property type="project" value="TreeGrafter"/>
</dbReference>
<evidence type="ECO:0000313" key="13">
    <source>
        <dbReference type="EMBL" id="TYS51029.1"/>
    </source>
</evidence>
<protein>
    <submittedName>
        <fullName evidence="13">Mg2+ transporter protein, CorA-like protein</fullName>
    </submittedName>
</protein>
<gene>
    <name evidence="13" type="ORF">FZD51_03005</name>
</gene>
<dbReference type="CDD" id="cd12821">
    <property type="entry name" value="EcCorA_ZntB-like"/>
    <property type="match status" value="1"/>
</dbReference>
<comment type="function">
    <text evidence="11">Mediates influx of magnesium ions. Alternates between open and closed states. Activated by low cytoplasmic Mg(2+) levels. Inactive when cytoplasmic Mg(2+) levels are high.</text>
</comment>
<accession>A0A5D4RJQ5</accession>
<proteinExistence type="inferred from homology"/>
<comment type="subcellular location">
    <subcellularLocation>
        <location evidence="1">Cell membrane</location>
        <topology evidence="1">Multi-pass membrane protein</topology>
    </subcellularLocation>
</comment>
<evidence type="ECO:0000256" key="3">
    <source>
        <dbReference type="ARBA" id="ARBA00022448"/>
    </source>
</evidence>
<evidence type="ECO:0000256" key="9">
    <source>
        <dbReference type="ARBA" id="ARBA00023136"/>
    </source>
</evidence>
<evidence type="ECO:0000256" key="8">
    <source>
        <dbReference type="ARBA" id="ARBA00023065"/>
    </source>
</evidence>
<evidence type="ECO:0000256" key="1">
    <source>
        <dbReference type="ARBA" id="ARBA00004651"/>
    </source>
</evidence>
<sequence>MEELAKPLSASLLNWFKEAGVQGNRKRKAGDNMKYKLNDNKWTWHNFHTIDESKSLEELHFEKAIKEWRDSSSDNDTNCLQMDTLIPGREHIRGSLIYQQTLEDQQDYNFFHFFLTREFLITVNFKFDAIESVREDLLLKQMDAADNAIEGFFVFLGQILDSNLTKIDGYEKKLNDLLWKVKQRNSLSTFEEIYESRHELLVWKNLTVPFQELKIAAEEAFGDFAAEGRQYQRTTMRTDRALMLIREYQQEISTLVSIEEVVSAHRGNEIMKTLTVLTTLFTPITALGAIWGMNFKLMPELEWKWGYLFAIVLMIVSTIGIYMILRSKGWMGDILKGRKKNSFFK</sequence>
<evidence type="ECO:0000256" key="6">
    <source>
        <dbReference type="ARBA" id="ARBA00022842"/>
    </source>
</evidence>
<dbReference type="Pfam" id="PF01544">
    <property type="entry name" value="CorA"/>
    <property type="match status" value="1"/>
</dbReference>
<feature type="transmembrane region" description="Helical" evidence="12">
    <location>
        <begin position="274"/>
        <end position="293"/>
    </location>
</feature>
<keyword evidence="3" id="KW-0813">Transport</keyword>
<dbReference type="FunFam" id="1.20.58.340:FF:000004">
    <property type="entry name" value="Magnesium transport protein CorA"/>
    <property type="match status" value="1"/>
</dbReference>
<dbReference type="GO" id="GO:0005886">
    <property type="term" value="C:plasma membrane"/>
    <property type="evidence" value="ECO:0007669"/>
    <property type="project" value="UniProtKB-SubCell"/>
</dbReference>
<dbReference type="AlphaFoldDB" id="A0A5D4RJQ5"/>